<dbReference type="Proteomes" id="UP001619911">
    <property type="component" value="Unassembled WGS sequence"/>
</dbReference>
<evidence type="ECO:0000313" key="2">
    <source>
        <dbReference type="EMBL" id="MFK2825733.1"/>
    </source>
</evidence>
<reference evidence="2 3" key="1">
    <citation type="submission" date="2023-07" db="EMBL/GenBank/DDBJ databases">
        <title>Bacillus lucianemedeirus sp. nov, a new species isolated from an immunobiological production facility.</title>
        <authorList>
            <person name="Costa L.V."/>
            <person name="Miranda R.V.S.L."/>
            <person name="Brandao M.L.L."/>
            <person name="Reis C.M.F."/>
            <person name="Frazao A.M."/>
            <person name="Cruz F.V."/>
            <person name="Baio P.V.P."/>
            <person name="Veras J.F.C."/>
            <person name="Ramos J.N."/>
            <person name="Vieira V."/>
        </authorList>
    </citation>
    <scope>NUCLEOTIDE SEQUENCE [LARGE SCALE GENOMIC DNA]</scope>
    <source>
        <strain evidence="2 3">B190/17</strain>
    </source>
</reference>
<comment type="caution">
    <text evidence="2">The sequence shown here is derived from an EMBL/GenBank/DDBJ whole genome shotgun (WGS) entry which is preliminary data.</text>
</comment>
<feature type="compositionally biased region" description="Basic and acidic residues" evidence="1">
    <location>
        <begin position="140"/>
        <end position="158"/>
    </location>
</feature>
<dbReference type="EMBL" id="JAUIYO010000004">
    <property type="protein sequence ID" value="MFK2825733.1"/>
    <property type="molecule type" value="Genomic_DNA"/>
</dbReference>
<gene>
    <name evidence="2" type="ORF">QYG89_08565</name>
</gene>
<organism evidence="2 3">
    <name type="scientific">Bacillus lumedeiriae</name>
    <dbReference type="NCBI Taxonomy" id="3058829"/>
    <lineage>
        <taxon>Bacteria</taxon>
        <taxon>Bacillati</taxon>
        <taxon>Bacillota</taxon>
        <taxon>Bacilli</taxon>
        <taxon>Bacillales</taxon>
        <taxon>Bacillaceae</taxon>
        <taxon>Bacillus</taxon>
    </lineage>
</organism>
<protein>
    <recommendedName>
        <fullName evidence="4">Plasmid segregation centromere-binding protein ParR</fullName>
    </recommendedName>
</protein>
<sequence>MRRGQPITFRIPSDTPDHVLKHLQRLKEVEKRNFSSKIAEFVMQGVNDSLSKQRETIAIPLPKGLNKEQRDWLKHEHSEALLGSIVYQLLSDPIRTASVFASLNSSALEIEDALYLQEEIAAGEAMEIEWRSESNQLQTNDEKEQEEVHSEETNRNNDDDLNNFKWEGVQSTETLPAEEEDLEDLLGDFLAQMNQ</sequence>
<evidence type="ECO:0000256" key="1">
    <source>
        <dbReference type="SAM" id="MobiDB-lite"/>
    </source>
</evidence>
<dbReference type="RefSeq" id="WP_404316581.1">
    <property type="nucleotide sequence ID" value="NZ_JAUIYO010000004.1"/>
</dbReference>
<name>A0ABW8I8D6_9BACI</name>
<feature type="region of interest" description="Disordered" evidence="1">
    <location>
        <begin position="133"/>
        <end position="180"/>
    </location>
</feature>
<accession>A0ABW8I8D6</accession>
<proteinExistence type="predicted"/>
<evidence type="ECO:0000313" key="3">
    <source>
        <dbReference type="Proteomes" id="UP001619911"/>
    </source>
</evidence>
<evidence type="ECO:0008006" key="4">
    <source>
        <dbReference type="Google" id="ProtNLM"/>
    </source>
</evidence>
<keyword evidence="3" id="KW-1185">Reference proteome</keyword>